<sequence length="151" mass="17173">MKHIGFFIVVLCAGTVTSKEKDTRKKHGRYNNQSAHQFTTPPDEIAPMLPDDGFQTTTLISGLMPDSFGEMFNFLDGDSFGIGMYNNYVPTDRVCQTIDCDQLVGRKLIFWLTVSVETRPTQPFLYLIFKLLTVLFPKSGSWVRELHLDKS</sequence>
<reference evidence="3" key="1">
    <citation type="submission" date="2025-08" db="UniProtKB">
        <authorList>
            <consortium name="RefSeq"/>
        </authorList>
    </citation>
    <scope>IDENTIFICATION</scope>
    <source>
        <tissue evidence="3">Whole larval tissue</tissue>
    </source>
</reference>
<dbReference type="AlphaFoldDB" id="A0A9R0E6V7"/>
<feature type="signal peptide" evidence="1">
    <location>
        <begin position="1"/>
        <end position="18"/>
    </location>
</feature>
<evidence type="ECO:0000256" key="1">
    <source>
        <dbReference type="SAM" id="SignalP"/>
    </source>
</evidence>
<accession>A0A9R0E6V7</accession>
<dbReference type="OrthoDB" id="5982228at2759"/>
<dbReference type="RefSeq" id="XP_050560362.1">
    <property type="nucleotide sequence ID" value="XM_050704405.1"/>
</dbReference>
<feature type="chain" id="PRO_5040476811" evidence="1">
    <location>
        <begin position="19"/>
        <end position="151"/>
    </location>
</feature>
<keyword evidence="2" id="KW-1185">Reference proteome</keyword>
<evidence type="ECO:0000313" key="3">
    <source>
        <dbReference type="RefSeq" id="XP_050560362.1"/>
    </source>
</evidence>
<dbReference type="GeneID" id="126912417"/>
<name>A0A9R0E6V7_SPOFR</name>
<evidence type="ECO:0000313" key="2">
    <source>
        <dbReference type="Proteomes" id="UP000829999"/>
    </source>
</evidence>
<dbReference type="Proteomes" id="UP000829999">
    <property type="component" value="Chromosome 25"/>
</dbReference>
<proteinExistence type="predicted"/>
<protein>
    <submittedName>
        <fullName evidence="3">Uncharacterized protein LOC126912417</fullName>
    </submittedName>
</protein>
<keyword evidence="1" id="KW-0732">Signal</keyword>
<organism evidence="2 3">
    <name type="scientific">Spodoptera frugiperda</name>
    <name type="common">Fall armyworm</name>
    <dbReference type="NCBI Taxonomy" id="7108"/>
    <lineage>
        <taxon>Eukaryota</taxon>
        <taxon>Metazoa</taxon>
        <taxon>Ecdysozoa</taxon>
        <taxon>Arthropoda</taxon>
        <taxon>Hexapoda</taxon>
        <taxon>Insecta</taxon>
        <taxon>Pterygota</taxon>
        <taxon>Neoptera</taxon>
        <taxon>Endopterygota</taxon>
        <taxon>Lepidoptera</taxon>
        <taxon>Glossata</taxon>
        <taxon>Ditrysia</taxon>
        <taxon>Noctuoidea</taxon>
        <taxon>Noctuidae</taxon>
        <taxon>Amphipyrinae</taxon>
        <taxon>Spodoptera</taxon>
    </lineage>
</organism>
<gene>
    <name evidence="3" type="primary">LOC126912417</name>
</gene>